<proteinExistence type="predicted"/>
<dbReference type="Proteomes" id="UP000288843">
    <property type="component" value="Unassembled WGS sequence"/>
</dbReference>
<name>A0A443VDW9_RAOPL</name>
<evidence type="ECO:0000313" key="2">
    <source>
        <dbReference type="Proteomes" id="UP000288843"/>
    </source>
</evidence>
<evidence type="ECO:0008006" key="3">
    <source>
        <dbReference type="Google" id="ProtNLM"/>
    </source>
</evidence>
<protein>
    <recommendedName>
        <fullName evidence="3">DNA polymerase V subunit UmuD</fullName>
    </recommendedName>
</protein>
<evidence type="ECO:0000313" key="1">
    <source>
        <dbReference type="EMBL" id="RWT13691.1"/>
    </source>
</evidence>
<dbReference type="SUPFAM" id="SSF51306">
    <property type="entry name" value="LexA/Signal peptidase"/>
    <property type="match status" value="1"/>
</dbReference>
<dbReference type="InterPro" id="IPR036286">
    <property type="entry name" value="LexA/Signal_pep-like_sf"/>
</dbReference>
<organism evidence="1 2">
    <name type="scientific">Raoultella planticola</name>
    <name type="common">Klebsiella planticola</name>
    <dbReference type="NCBI Taxonomy" id="575"/>
    <lineage>
        <taxon>Bacteria</taxon>
        <taxon>Pseudomonadati</taxon>
        <taxon>Pseudomonadota</taxon>
        <taxon>Gammaproteobacteria</taxon>
        <taxon>Enterobacterales</taxon>
        <taxon>Enterobacteriaceae</taxon>
        <taxon>Klebsiella/Raoultella group</taxon>
        <taxon>Raoultella</taxon>
    </lineage>
</organism>
<accession>A0A443VDW9</accession>
<comment type="caution">
    <text evidence="1">The sequence shown here is derived from an EMBL/GenBank/DDBJ whole genome shotgun (WGS) entry which is preliminary data.</text>
</comment>
<reference evidence="1 2" key="1">
    <citation type="submission" date="2018-06" db="EMBL/GenBank/DDBJ databases">
        <title>Carbapenemase-producing Enterobacteriaceae present in wastewater treatment plant effluent and nearby surface waters in the US.</title>
        <authorList>
            <person name="Mathys D.A."/>
            <person name="Mollenkopf D.F."/>
            <person name="Feicht S.M."/>
            <person name="Adams R.J."/>
            <person name="Albers A.L."/>
            <person name="Stuever D.M."/>
            <person name="Daniels J.B."/>
            <person name="Wittum T.E."/>
        </authorList>
    </citation>
    <scope>NUCLEOTIDE SEQUENCE [LARGE SCALE GENOMIC DNA]</scope>
    <source>
        <strain evidence="1 2">GEO_47_Down_B</strain>
    </source>
</reference>
<dbReference type="AlphaFoldDB" id="A0A443VDW9"/>
<gene>
    <name evidence="1" type="ORF">DN603_29750</name>
</gene>
<dbReference type="EMBL" id="QKOX01000060">
    <property type="protein sequence ID" value="RWT13691.1"/>
    <property type="molecule type" value="Genomic_DNA"/>
</dbReference>
<sequence length="120" mass="12840">MTVHSSCSTRTEGCDMGFPSPATDYIERRISITSLCNLGANTLVVETSDGYAVIDVSRRPQQGDTVLVRYDGRAEFAKLMGKALITAEGGAIEGEALDDVDVCGVVTHTIIDLMRDDSPV</sequence>